<dbReference type="EMBL" id="MGDD01000215">
    <property type="protein sequence ID" value="OGL44616.1"/>
    <property type="molecule type" value="Genomic_DNA"/>
</dbReference>
<evidence type="ECO:0000313" key="3">
    <source>
        <dbReference type="Proteomes" id="UP000179266"/>
    </source>
</evidence>
<dbReference type="AlphaFoldDB" id="A0A1F7RSS8"/>
<organism evidence="2 3">
    <name type="scientific">Candidatus Schekmanbacteria bacterium RBG_13_48_7</name>
    <dbReference type="NCBI Taxonomy" id="1817878"/>
    <lineage>
        <taxon>Bacteria</taxon>
        <taxon>Candidatus Schekmaniibacteriota</taxon>
    </lineage>
</organism>
<accession>A0A1F7RSS8</accession>
<sequence>MKKRKRIEELIESLFEAINISTNDSPFVQEILREIEESGFEIQMRFIIGVVPSLSPAEKKDPKSVSKMKRKRVSTHKKVRPRLTQKDKEFLDSLGLNL</sequence>
<evidence type="ECO:0000313" key="2">
    <source>
        <dbReference type="EMBL" id="OGL44616.1"/>
    </source>
</evidence>
<protein>
    <submittedName>
        <fullName evidence="2">Uncharacterized protein</fullName>
    </submittedName>
</protein>
<name>A0A1F7RSS8_9BACT</name>
<dbReference type="Proteomes" id="UP000179266">
    <property type="component" value="Unassembled WGS sequence"/>
</dbReference>
<feature type="compositionally biased region" description="Basic residues" evidence="1">
    <location>
        <begin position="66"/>
        <end position="83"/>
    </location>
</feature>
<comment type="caution">
    <text evidence="2">The sequence shown here is derived from an EMBL/GenBank/DDBJ whole genome shotgun (WGS) entry which is preliminary data.</text>
</comment>
<proteinExistence type="predicted"/>
<feature type="region of interest" description="Disordered" evidence="1">
    <location>
        <begin position="55"/>
        <end position="86"/>
    </location>
</feature>
<reference evidence="2 3" key="1">
    <citation type="journal article" date="2016" name="Nat. Commun.">
        <title>Thousands of microbial genomes shed light on interconnected biogeochemical processes in an aquifer system.</title>
        <authorList>
            <person name="Anantharaman K."/>
            <person name="Brown C.T."/>
            <person name="Hug L.A."/>
            <person name="Sharon I."/>
            <person name="Castelle C.J."/>
            <person name="Probst A.J."/>
            <person name="Thomas B.C."/>
            <person name="Singh A."/>
            <person name="Wilkins M.J."/>
            <person name="Karaoz U."/>
            <person name="Brodie E.L."/>
            <person name="Williams K.H."/>
            <person name="Hubbard S.S."/>
            <person name="Banfield J.F."/>
        </authorList>
    </citation>
    <scope>NUCLEOTIDE SEQUENCE [LARGE SCALE GENOMIC DNA]</scope>
</reference>
<gene>
    <name evidence="2" type="ORF">A2161_11070</name>
</gene>
<evidence type="ECO:0000256" key="1">
    <source>
        <dbReference type="SAM" id="MobiDB-lite"/>
    </source>
</evidence>